<protein>
    <submittedName>
        <fullName evidence="1">Uncharacterized protein</fullName>
    </submittedName>
</protein>
<evidence type="ECO:0000313" key="2">
    <source>
        <dbReference type="Proteomes" id="UP000245396"/>
    </source>
</evidence>
<accession>A0A316BMR4</accession>
<sequence length="122" mass="14101">MSEIIEFEGERFRVRRRPGVITRLRAILVMRAYHKAERPYTRLIREFEALEGQREAMLNKLSSLTLAGADKSEKQYCMRELFRINERFGDLAAPWVKAEAKMIAARKAVDRVLATVGFEPAS</sequence>
<evidence type="ECO:0000313" key="1">
    <source>
        <dbReference type="EMBL" id="PWJ74166.1"/>
    </source>
</evidence>
<dbReference type="AlphaFoldDB" id="A0A316BMR4"/>
<gene>
    <name evidence="1" type="ORF">C7441_12441</name>
</gene>
<dbReference type="EMBL" id="QGGG01000024">
    <property type="protein sequence ID" value="PWJ74166.1"/>
    <property type="molecule type" value="Genomic_DNA"/>
</dbReference>
<name>A0A316BMR4_PSESE</name>
<organism evidence="1 2">
    <name type="scientific">Pseudaminobacter salicylatoxidans</name>
    <dbReference type="NCBI Taxonomy" id="93369"/>
    <lineage>
        <taxon>Bacteria</taxon>
        <taxon>Pseudomonadati</taxon>
        <taxon>Pseudomonadota</taxon>
        <taxon>Alphaproteobacteria</taxon>
        <taxon>Hyphomicrobiales</taxon>
        <taxon>Phyllobacteriaceae</taxon>
        <taxon>Pseudaminobacter</taxon>
    </lineage>
</organism>
<dbReference type="Proteomes" id="UP000245396">
    <property type="component" value="Unassembled WGS sequence"/>
</dbReference>
<keyword evidence="2" id="KW-1185">Reference proteome</keyword>
<comment type="caution">
    <text evidence="1">The sequence shown here is derived from an EMBL/GenBank/DDBJ whole genome shotgun (WGS) entry which is preliminary data.</text>
</comment>
<reference evidence="1 2" key="1">
    <citation type="submission" date="2018-05" db="EMBL/GenBank/DDBJ databases">
        <title>Genomic Encyclopedia of Type Strains, Phase IV (KMG-IV): sequencing the most valuable type-strain genomes for metagenomic binning, comparative biology and taxonomic classification.</title>
        <authorList>
            <person name="Goeker M."/>
        </authorList>
    </citation>
    <scope>NUCLEOTIDE SEQUENCE [LARGE SCALE GENOMIC DNA]</scope>
    <source>
        <strain evidence="1 2">DSM 6986</strain>
    </source>
</reference>
<dbReference type="RefSeq" id="WP_109614774.1">
    <property type="nucleotide sequence ID" value="NZ_QGGG01000024.1"/>
</dbReference>
<proteinExistence type="predicted"/>